<evidence type="ECO:0000256" key="1">
    <source>
        <dbReference type="ARBA" id="ARBA00022448"/>
    </source>
</evidence>
<keyword evidence="6" id="KW-1185">Reference proteome</keyword>
<dbReference type="InterPro" id="IPR027417">
    <property type="entry name" value="P-loop_NTPase"/>
</dbReference>
<dbReference type="PROSITE" id="PS50893">
    <property type="entry name" value="ABC_TRANSPORTER_2"/>
    <property type="match status" value="1"/>
</dbReference>
<feature type="domain" description="ABC transporter" evidence="4">
    <location>
        <begin position="5"/>
        <end position="237"/>
    </location>
</feature>
<dbReference type="PROSITE" id="PS00211">
    <property type="entry name" value="ABC_TRANSPORTER_1"/>
    <property type="match status" value="1"/>
</dbReference>
<organism evidence="5 6">
    <name type="scientific">Mycolicibacterium cyprinidarum</name>
    <dbReference type="NCBI Taxonomy" id="2860311"/>
    <lineage>
        <taxon>Bacteria</taxon>
        <taxon>Bacillati</taxon>
        <taxon>Actinomycetota</taxon>
        <taxon>Actinomycetes</taxon>
        <taxon>Mycobacteriales</taxon>
        <taxon>Mycobacteriaceae</taxon>
        <taxon>Mycolicibacterium</taxon>
    </lineage>
</organism>
<dbReference type="Pfam" id="PF00005">
    <property type="entry name" value="ABC_tran"/>
    <property type="match status" value="1"/>
</dbReference>
<keyword evidence="1" id="KW-0813">Transport</keyword>
<dbReference type="EMBL" id="BPRH01003075">
    <property type="protein sequence ID" value="GJF07962.1"/>
    <property type="molecule type" value="Genomic_DNA"/>
</dbReference>
<evidence type="ECO:0000256" key="2">
    <source>
        <dbReference type="ARBA" id="ARBA00022741"/>
    </source>
</evidence>
<name>A0ABQ4V2P8_9MYCO</name>
<dbReference type="InterPro" id="IPR003593">
    <property type="entry name" value="AAA+_ATPase"/>
</dbReference>
<accession>A0ABQ4V2P8</accession>
<dbReference type="GO" id="GO:0005524">
    <property type="term" value="F:ATP binding"/>
    <property type="evidence" value="ECO:0007669"/>
    <property type="project" value="UniProtKB-KW"/>
</dbReference>
<comment type="caution">
    <text evidence="5">The sequence shown here is derived from an EMBL/GenBank/DDBJ whole genome shotgun (WGS) entry which is preliminary data.</text>
</comment>
<dbReference type="InterPro" id="IPR008995">
    <property type="entry name" value="Mo/tungstate-bd_C_term_dom"/>
</dbReference>
<dbReference type="SMART" id="SM00382">
    <property type="entry name" value="AAA"/>
    <property type="match status" value="1"/>
</dbReference>
<protein>
    <submittedName>
        <fullName evidence="5">ABC transporter ATP-binding protein</fullName>
    </submittedName>
</protein>
<dbReference type="PANTHER" id="PTHR42781:SF4">
    <property type="entry name" value="SPERMIDINE_PUTRESCINE IMPORT ATP-BINDING PROTEIN POTA"/>
    <property type="match status" value="1"/>
</dbReference>
<proteinExistence type="predicted"/>
<dbReference type="Gene3D" id="3.40.50.300">
    <property type="entry name" value="P-loop containing nucleotide triphosphate hydrolases"/>
    <property type="match status" value="1"/>
</dbReference>
<keyword evidence="3 5" id="KW-0067">ATP-binding</keyword>
<gene>
    <name evidence="5" type="ORF">NGTWS1702_29410</name>
</gene>
<dbReference type="Proteomes" id="UP001060504">
    <property type="component" value="Unassembled WGS sequence"/>
</dbReference>
<sequence>MSTRLEVHGLTRHHRGQPVPALAELDLDVHAGSCLALLGPSGSGKSTALRLIAGLDTPTRGAVLLDGDDVTDSPAEHRGIAMVFQRPLLFPHLSVIDNVAFAARAARLSRRDSRAASRRYLELVQLGDYADRSVADISGGQAQRVALARSLAAEPKVLLLDEPFSALDSALRNDMYALLQSIREELNPTIVLVTHDQSEAAVVADEIAVLIDGVLEHHSDVQTAYRRPSTLAVHRLMGGLNEIPGNVTSGTHHSELGSHALPTNIFVPDGLATLIFRQEMVRLVEPSESSITGTVDTLQSAGVRQRACVRIGSSSVFAELPPHVSTTVGAEVAVELPTDALHAIVDSAHIHGHDKH</sequence>
<keyword evidence="2" id="KW-0547">Nucleotide-binding</keyword>
<dbReference type="SUPFAM" id="SSF52540">
    <property type="entry name" value="P-loop containing nucleoside triphosphate hydrolases"/>
    <property type="match status" value="1"/>
</dbReference>
<dbReference type="InterPro" id="IPR017871">
    <property type="entry name" value="ABC_transporter-like_CS"/>
</dbReference>
<evidence type="ECO:0000313" key="5">
    <source>
        <dbReference type="EMBL" id="GJF07962.1"/>
    </source>
</evidence>
<evidence type="ECO:0000256" key="3">
    <source>
        <dbReference type="ARBA" id="ARBA00022840"/>
    </source>
</evidence>
<reference evidence="5 6" key="1">
    <citation type="submission" date="2021-08" db="EMBL/GenBank/DDBJ databases">
        <title>Draft genome sequence of Mycolicibacterium sp. NGTWS1702 strain.</title>
        <authorList>
            <person name="Matsumoto M."/>
            <person name="Tang B.C.C."/>
            <person name="Machida Y."/>
            <person name="Matoyama H."/>
            <person name="Kishihara T."/>
            <person name="Sato S."/>
            <person name="Kondo I."/>
            <person name="Sano M."/>
            <person name="Kato G."/>
        </authorList>
    </citation>
    <scope>NUCLEOTIDE SEQUENCE [LARGE SCALE GENOMIC DNA]</scope>
    <source>
        <strain evidence="5 6">NGTWSNA01</strain>
    </source>
</reference>
<dbReference type="InterPro" id="IPR050093">
    <property type="entry name" value="ABC_SmlMolc_Importer"/>
</dbReference>
<dbReference type="InterPro" id="IPR003439">
    <property type="entry name" value="ABC_transporter-like_ATP-bd"/>
</dbReference>
<dbReference type="SUPFAM" id="SSF50331">
    <property type="entry name" value="MOP-like"/>
    <property type="match status" value="1"/>
</dbReference>
<evidence type="ECO:0000313" key="6">
    <source>
        <dbReference type="Proteomes" id="UP001060504"/>
    </source>
</evidence>
<dbReference type="PANTHER" id="PTHR42781">
    <property type="entry name" value="SPERMIDINE/PUTRESCINE IMPORT ATP-BINDING PROTEIN POTA"/>
    <property type="match status" value="1"/>
</dbReference>
<evidence type="ECO:0000259" key="4">
    <source>
        <dbReference type="PROSITE" id="PS50893"/>
    </source>
</evidence>